<dbReference type="Pfam" id="PF01734">
    <property type="entry name" value="Patatin"/>
    <property type="match status" value="1"/>
</dbReference>
<dbReference type="PROSITE" id="PS51635">
    <property type="entry name" value="PNPLA"/>
    <property type="match status" value="1"/>
</dbReference>
<dbReference type="Proteomes" id="UP000599383">
    <property type="component" value="Unassembled WGS sequence"/>
</dbReference>
<evidence type="ECO:0000259" key="3">
    <source>
        <dbReference type="PROSITE" id="PS51635"/>
    </source>
</evidence>
<dbReference type="Gene3D" id="3.40.1090.10">
    <property type="entry name" value="Cytosolic phospholipase A2 catalytic domain"/>
    <property type="match status" value="1"/>
</dbReference>
<reference evidence="4 5" key="1">
    <citation type="submission" date="2019-12" db="EMBL/GenBank/DDBJ databases">
        <title>Ruegeria JWLKs population differentiation of coral mucus and skeleton niches.</title>
        <authorList>
            <person name="Luo D."/>
        </authorList>
    </citation>
    <scope>NUCLEOTIDE SEQUENCE [LARGE SCALE GENOMIC DNA]</scope>
    <source>
        <strain evidence="4 5">HKCCD6238</strain>
    </source>
</reference>
<dbReference type="CDD" id="cd07199">
    <property type="entry name" value="Pat17_PNPLA8_PNPLA9_like"/>
    <property type="match status" value="1"/>
</dbReference>
<dbReference type="InterPro" id="IPR047156">
    <property type="entry name" value="Teg/CotR/CapV-like"/>
</dbReference>
<name>A0ABX1WEA4_9RHOB</name>
<proteinExistence type="predicted"/>
<keyword evidence="2" id="KW-0378">Hydrolase</keyword>
<feature type="active site" description="Nucleophile" evidence="2">
    <location>
        <position position="63"/>
    </location>
</feature>
<dbReference type="InterPro" id="IPR002641">
    <property type="entry name" value="PNPLA_dom"/>
</dbReference>
<accession>A0ABX1WEA4</accession>
<feature type="short sequence motif" description="GXGXXG" evidence="2">
    <location>
        <begin position="17"/>
        <end position="22"/>
    </location>
</feature>
<sequence>MLKRPRREFFQVLSLSGGGYKGVYSLSALKSLEDAKHSLLDGSKGEGLRLPIQECCDAFLGTSVGAIIATGLAIGKSPADLLEIFLKEGSEIFPGEAGIGIGKARYSTKAIEKIIREIMGDRTFQDVEKPCFVSTVDAETGMPLLVGGWKGADIHFANTPIWEAVLASVSAPTYFPFRRFEFPLGDNENPDSNGWLVDGGLSANAPELIALSDLSKNFAVPLDNFFVLSIGTTSTLTKLDGPRIGRSKTKVWTDLLKPSLHWKSLKHFCLEAYIKALNHPTQGRRWGAIAWFVNGRTSLIELILKSQENAAVRVCGSIVPSEQYIRLDTHLPYEDRIELDDPRKHSALVKLGEKVVENELSPSSNVSHRIALFTGRRFNSHSAVVETLSLGN</sequence>
<feature type="short sequence motif" description="GXSXG" evidence="2">
    <location>
        <begin position="61"/>
        <end position="65"/>
    </location>
</feature>
<dbReference type="PANTHER" id="PTHR24138:SF10">
    <property type="entry name" value="PHOSPHOLIPASE A2"/>
    <property type="match status" value="1"/>
</dbReference>
<dbReference type="InterPro" id="IPR016035">
    <property type="entry name" value="Acyl_Trfase/lysoPLipase"/>
</dbReference>
<evidence type="ECO:0000313" key="4">
    <source>
        <dbReference type="EMBL" id="NOD31658.1"/>
    </source>
</evidence>
<keyword evidence="2" id="KW-0442">Lipid degradation</keyword>
<evidence type="ECO:0000256" key="2">
    <source>
        <dbReference type="PROSITE-ProRule" id="PRU01161"/>
    </source>
</evidence>
<keyword evidence="1 2" id="KW-0443">Lipid metabolism</keyword>
<dbReference type="PANTHER" id="PTHR24138">
    <property type="entry name" value="INTRACELLLAR PHOSPHOLIPASE A FAMILY"/>
    <property type="match status" value="1"/>
</dbReference>
<feature type="domain" description="PNPLA" evidence="3">
    <location>
        <begin position="13"/>
        <end position="211"/>
    </location>
</feature>
<protein>
    <recommendedName>
        <fullName evidence="3">PNPLA domain-containing protein</fullName>
    </recommendedName>
</protein>
<keyword evidence="5" id="KW-1185">Reference proteome</keyword>
<feature type="active site" description="Proton acceptor" evidence="2">
    <location>
        <position position="198"/>
    </location>
</feature>
<evidence type="ECO:0000313" key="5">
    <source>
        <dbReference type="Proteomes" id="UP000599383"/>
    </source>
</evidence>
<organism evidence="4 5">
    <name type="scientific">Ruegeria atlantica</name>
    <dbReference type="NCBI Taxonomy" id="81569"/>
    <lineage>
        <taxon>Bacteria</taxon>
        <taxon>Pseudomonadati</taxon>
        <taxon>Pseudomonadota</taxon>
        <taxon>Alphaproteobacteria</taxon>
        <taxon>Rhodobacterales</taxon>
        <taxon>Roseobacteraceae</taxon>
        <taxon>Ruegeria</taxon>
    </lineage>
</organism>
<dbReference type="EMBL" id="WVQY01000006">
    <property type="protein sequence ID" value="NOD31658.1"/>
    <property type="molecule type" value="Genomic_DNA"/>
</dbReference>
<evidence type="ECO:0000256" key="1">
    <source>
        <dbReference type="ARBA" id="ARBA00023098"/>
    </source>
</evidence>
<dbReference type="SUPFAM" id="SSF52151">
    <property type="entry name" value="FabD/lysophospholipase-like"/>
    <property type="match status" value="1"/>
</dbReference>
<dbReference type="RefSeq" id="WP_171364058.1">
    <property type="nucleotide sequence ID" value="NZ_WVQY01000006.1"/>
</dbReference>
<feature type="short sequence motif" description="DGA/G" evidence="2">
    <location>
        <begin position="198"/>
        <end position="200"/>
    </location>
</feature>
<comment type="caution">
    <text evidence="4">The sequence shown here is derived from an EMBL/GenBank/DDBJ whole genome shotgun (WGS) entry which is preliminary data.</text>
</comment>
<gene>
    <name evidence="4" type="ORF">GS617_15410</name>
</gene>